<dbReference type="InterPro" id="IPR028081">
    <property type="entry name" value="Leu-bd"/>
</dbReference>
<evidence type="ECO:0000256" key="1">
    <source>
        <dbReference type="ARBA" id="ARBA00010062"/>
    </source>
</evidence>
<accession>A0A0N1MV89</accession>
<dbReference type="Pfam" id="PF13458">
    <property type="entry name" value="Peripla_BP_6"/>
    <property type="match status" value="1"/>
</dbReference>
<comment type="caution">
    <text evidence="5">The sequence shown here is derived from an EMBL/GenBank/DDBJ whole genome shotgun (WGS) entry which is preliminary data.</text>
</comment>
<dbReference type="Gene3D" id="3.40.50.2300">
    <property type="match status" value="2"/>
</dbReference>
<name>A0A0N1MV89_9GAMM</name>
<protein>
    <recommendedName>
        <fullName evidence="4">Leucine-binding protein domain-containing protein</fullName>
    </recommendedName>
</protein>
<dbReference type="Proteomes" id="UP000037848">
    <property type="component" value="Unassembled WGS sequence"/>
</dbReference>
<feature type="chain" id="PRO_5005878273" description="Leucine-binding protein domain-containing protein" evidence="3">
    <location>
        <begin position="18"/>
        <end position="409"/>
    </location>
</feature>
<gene>
    <name evidence="5" type="ORF">ADS77_09730</name>
</gene>
<evidence type="ECO:0000313" key="6">
    <source>
        <dbReference type="Proteomes" id="UP000037848"/>
    </source>
</evidence>
<evidence type="ECO:0000313" key="5">
    <source>
        <dbReference type="EMBL" id="KPH63214.1"/>
    </source>
</evidence>
<dbReference type="InterPro" id="IPR028082">
    <property type="entry name" value="Peripla_BP_I"/>
</dbReference>
<evidence type="ECO:0000259" key="4">
    <source>
        <dbReference type="Pfam" id="PF13458"/>
    </source>
</evidence>
<evidence type="ECO:0000256" key="3">
    <source>
        <dbReference type="SAM" id="SignalP"/>
    </source>
</evidence>
<dbReference type="RefSeq" id="WP_082355651.1">
    <property type="nucleotide sequence ID" value="NZ_LHPH01000009.1"/>
</dbReference>
<reference evidence="5 6" key="1">
    <citation type="submission" date="2015-08" db="EMBL/GenBank/DDBJ databases">
        <title>Draft Genome Sequence of Pseudoalteromonas porphyrae UCD-SED14.</title>
        <authorList>
            <person name="Coil D.A."/>
            <person name="Jospin G."/>
            <person name="Lee R.D."/>
            <person name="Eisen J.A."/>
        </authorList>
    </citation>
    <scope>NUCLEOTIDE SEQUENCE [LARGE SCALE GENOMIC DNA]</scope>
    <source>
        <strain evidence="5 6">UCD-SED14</strain>
    </source>
</reference>
<dbReference type="SUPFAM" id="SSF53822">
    <property type="entry name" value="Periplasmic binding protein-like I"/>
    <property type="match status" value="1"/>
</dbReference>
<organism evidence="5 6">
    <name type="scientific">Pseudoalteromonas porphyrae</name>
    <dbReference type="NCBI Taxonomy" id="187330"/>
    <lineage>
        <taxon>Bacteria</taxon>
        <taxon>Pseudomonadati</taxon>
        <taxon>Pseudomonadota</taxon>
        <taxon>Gammaproteobacteria</taxon>
        <taxon>Alteromonadales</taxon>
        <taxon>Pseudoalteromonadaceae</taxon>
        <taxon>Pseudoalteromonas</taxon>
    </lineage>
</organism>
<dbReference type="PANTHER" id="PTHR30483">
    <property type="entry name" value="LEUCINE-SPECIFIC-BINDING PROTEIN"/>
    <property type="match status" value="1"/>
</dbReference>
<dbReference type="EMBL" id="LHPH01000009">
    <property type="protein sequence ID" value="KPH63214.1"/>
    <property type="molecule type" value="Genomic_DNA"/>
</dbReference>
<dbReference type="CDD" id="cd19979">
    <property type="entry name" value="PBP1_ABC_ligand_binding-like"/>
    <property type="match status" value="1"/>
</dbReference>
<keyword evidence="6" id="KW-1185">Reference proteome</keyword>
<dbReference type="OrthoDB" id="9147078at2"/>
<dbReference type="InterPro" id="IPR051010">
    <property type="entry name" value="BCAA_transport"/>
</dbReference>
<evidence type="ECO:0000256" key="2">
    <source>
        <dbReference type="ARBA" id="ARBA00022729"/>
    </source>
</evidence>
<dbReference type="PATRIC" id="fig|187330.3.peg.4052"/>
<comment type="similarity">
    <text evidence="1">Belongs to the leucine-binding protein family.</text>
</comment>
<proteinExistence type="inferred from homology"/>
<keyword evidence="2 3" id="KW-0732">Signal</keyword>
<dbReference type="AlphaFoldDB" id="A0A0N1MV89"/>
<feature type="signal peptide" evidence="3">
    <location>
        <begin position="1"/>
        <end position="17"/>
    </location>
</feature>
<dbReference type="STRING" id="187330.AMS58_13205"/>
<sequence length="409" mass="46216">MRLVFWLFFVFNCSAFAQDHIEKLGVFNIYHDSDYSTHNPSAVAMQMGFMTALNEVGNTVNGYQINFLEKDNRGNSNRSFLTMKRFLNDPKGLAILGGLHSPPYIKYRDFINENGLLLLVPWAAGGPITRYPDVKNWVFRLSLDDTKAGMKMVEYATQILKCNSVDLLLENTPWGISNHKTMTNALGSAIPNNVYWFNWNVKLSQASILLKEIEQSKSDCVLFVGNAVEGKYFVKAMANLPKEKQKPIVSHWGITGGDFFNSVSGELNNGLPLYFLQSCFDLNRPDLDLHTQQVLDIAAKLFPDEFKQKKHLLAPAGFVHGYDIGKILIAAMSDVDLVAQVNTVRDRVRKKLEELDKPITGLMKVYQRPYSIWSEDNPDAHEALGAEDICMAQFNNTGQIHIITPQREL</sequence>
<feature type="domain" description="Leucine-binding protein" evidence="4">
    <location>
        <begin position="41"/>
        <end position="238"/>
    </location>
</feature>
<dbReference type="PANTHER" id="PTHR30483:SF6">
    <property type="entry name" value="PERIPLASMIC BINDING PROTEIN OF ABC TRANSPORTER FOR NATURAL AMINO ACIDS"/>
    <property type="match status" value="1"/>
</dbReference>